<sequence length="121" mass="13264">MPSYSHASEKCKFRGEGRIASSDAHRESENAEQQCERKNKGKRQTVNAPVGARAALGGKKWSPGQCTARRGYQCTAWRPHRQTRVFAHGGIAAETPSADPEIRDSWCFSAAFCLKNGGKTP</sequence>
<feature type="compositionally biased region" description="Basic and acidic residues" evidence="1">
    <location>
        <begin position="7"/>
        <end position="38"/>
    </location>
</feature>
<gene>
    <name evidence="2" type="ORF">GFD18_04805</name>
</gene>
<organism evidence="2 3">
    <name type="scientific">Bifidobacterium saimiriisciurei</name>
    <dbReference type="NCBI Taxonomy" id="2661627"/>
    <lineage>
        <taxon>Bacteria</taxon>
        <taxon>Bacillati</taxon>
        <taxon>Actinomycetota</taxon>
        <taxon>Actinomycetes</taxon>
        <taxon>Bifidobacteriales</taxon>
        <taxon>Bifidobacteriaceae</taxon>
        <taxon>Bifidobacterium</taxon>
    </lineage>
</organism>
<evidence type="ECO:0000313" key="3">
    <source>
        <dbReference type="Proteomes" id="UP000475155"/>
    </source>
</evidence>
<dbReference type="RefSeq" id="WP_163198548.1">
    <property type="nucleotide sequence ID" value="NZ_WHZU01000006.1"/>
</dbReference>
<dbReference type="EMBL" id="WHZU01000006">
    <property type="protein sequence ID" value="NEH11410.1"/>
    <property type="molecule type" value="Genomic_DNA"/>
</dbReference>
<keyword evidence="3" id="KW-1185">Reference proteome</keyword>
<protein>
    <submittedName>
        <fullName evidence="2">Uncharacterized protein</fullName>
    </submittedName>
</protein>
<proteinExistence type="predicted"/>
<evidence type="ECO:0000313" key="2">
    <source>
        <dbReference type="EMBL" id="NEH11410.1"/>
    </source>
</evidence>
<reference evidence="2 3" key="1">
    <citation type="submission" date="2019-10" db="EMBL/GenBank/DDBJ databases">
        <title>Bifidobacterium from non-human primates.</title>
        <authorList>
            <person name="Modesto M."/>
        </authorList>
    </citation>
    <scope>NUCLEOTIDE SEQUENCE [LARGE SCALE GENOMIC DNA]</scope>
    <source>
        <strain evidence="2 3">SMA1</strain>
    </source>
</reference>
<name>A0ABX0CC47_9BIFI</name>
<accession>A0ABX0CC47</accession>
<feature type="region of interest" description="Disordered" evidence="1">
    <location>
        <begin position="1"/>
        <end position="65"/>
    </location>
</feature>
<comment type="caution">
    <text evidence="2">The sequence shown here is derived from an EMBL/GenBank/DDBJ whole genome shotgun (WGS) entry which is preliminary data.</text>
</comment>
<dbReference type="Proteomes" id="UP000475155">
    <property type="component" value="Unassembled WGS sequence"/>
</dbReference>
<evidence type="ECO:0000256" key="1">
    <source>
        <dbReference type="SAM" id="MobiDB-lite"/>
    </source>
</evidence>